<sequence length="123" mass="13328">MGARGSDRIAGRLIATCYPKNMTLETARSTTWQFWDASASTLFASAPGWVTAKDEADARERAGRMGHAFIREVASITVTTTNYPADQSLGEVHCNPATFDHIGPWGEVGDNDKCEACGFVIDK</sequence>
<organism evidence="1 2">
    <name type="scientific">Frondihabitans sucicola</name>
    <dbReference type="NCBI Taxonomy" id="1268041"/>
    <lineage>
        <taxon>Bacteria</taxon>
        <taxon>Bacillati</taxon>
        <taxon>Actinomycetota</taxon>
        <taxon>Actinomycetes</taxon>
        <taxon>Micrococcales</taxon>
        <taxon>Microbacteriaceae</taxon>
        <taxon>Frondihabitans</taxon>
    </lineage>
</organism>
<gene>
    <name evidence="1" type="ORF">GCM10025867_50380</name>
</gene>
<evidence type="ECO:0000313" key="1">
    <source>
        <dbReference type="EMBL" id="BDZ52797.1"/>
    </source>
</evidence>
<geneLocation type="plasmid" evidence="1 2">
    <name>pNBRC108728a</name>
</geneLocation>
<reference evidence="2" key="1">
    <citation type="journal article" date="2019" name="Int. J. Syst. Evol. Microbiol.">
        <title>The Global Catalogue of Microorganisms (GCM) 10K type strain sequencing project: providing services to taxonomists for standard genome sequencing and annotation.</title>
        <authorList>
            <consortium name="The Broad Institute Genomics Platform"/>
            <consortium name="The Broad Institute Genome Sequencing Center for Infectious Disease"/>
            <person name="Wu L."/>
            <person name="Ma J."/>
        </authorList>
    </citation>
    <scope>NUCLEOTIDE SEQUENCE [LARGE SCALE GENOMIC DNA]</scope>
    <source>
        <strain evidence="2">NBRC 108728</strain>
    </source>
</reference>
<evidence type="ECO:0000313" key="2">
    <source>
        <dbReference type="Proteomes" id="UP001321486"/>
    </source>
</evidence>
<dbReference type="EMBL" id="AP027733">
    <property type="protein sequence ID" value="BDZ52797.1"/>
    <property type="molecule type" value="Genomic_DNA"/>
</dbReference>
<keyword evidence="2" id="KW-1185">Reference proteome</keyword>
<dbReference type="Proteomes" id="UP001321486">
    <property type="component" value="Plasmid pNBRC108728a"/>
</dbReference>
<keyword evidence="1" id="KW-0614">Plasmid</keyword>
<name>A0ABN6Y633_9MICO</name>
<proteinExistence type="predicted"/>
<protein>
    <submittedName>
        <fullName evidence="1">Uncharacterized protein</fullName>
    </submittedName>
</protein>
<accession>A0ABN6Y633</accession>